<evidence type="ECO:0000256" key="3">
    <source>
        <dbReference type="ARBA" id="ARBA00023125"/>
    </source>
</evidence>
<dbReference type="InterPro" id="IPR000847">
    <property type="entry name" value="LysR_HTH_N"/>
</dbReference>
<dbReference type="InterPro" id="IPR005119">
    <property type="entry name" value="LysR_subst-bd"/>
</dbReference>
<dbReference type="PANTHER" id="PTHR30346">
    <property type="entry name" value="TRANSCRIPTIONAL DUAL REGULATOR HCAR-RELATED"/>
    <property type="match status" value="1"/>
</dbReference>
<dbReference type="GO" id="GO:0003700">
    <property type="term" value="F:DNA-binding transcription factor activity"/>
    <property type="evidence" value="ECO:0007669"/>
    <property type="project" value="InterPro"/>
</dbReference>
<evidence type="ECO:0000259" key="5">
    <source>
        <dbReference type="PROSITE" id="PS50931"/>
    </source>
</evidence>
<feature type="domain" description="HTH lysR-type" evidence="5">
    <location>
        <begin position="1"/>
        <end position="58"/>
    </location>
</feature>
<keyword evidence="4" id="KW-0804">Transcription</keyword>
<gene>
    <name evidence="6" type="ORF">BB06_01245</name>
</gene>
<dbReference type="PANTHER" id="PTHR30346:SF28">
    <property type="entry name" value="HTH-TYPE TRANSCRIPTIONAL REGULATOR CYNR"/>
    <property type="match status" value="1"/>
</dbReference>
<dbReference type="CDD" id="cd05466">
    <property type="entry name" value="PBP2_LTTR_substrate"/>
    <property type="match status" value="1"/>
</dbReference>
<dbReference type="PROSITE" id="PS50931">
    <property type="entry name" value="HTH_LYSR"/>
    <property type="match status" value="1"/>
</dbReference>
<keyword evidence="2" id="KW-0805">Transcription regulation</keyword>
<sequence length="294" mass="33878">MDIKKLVTFVDLAQTKNYSKTAERIFTTQATVSKHIMALEKEWNVELFSRAHREINLTDVGKLLLPQVKELLRVEQKIHQTINLQQTQKEQSLVIKGVPSISQYQAFDIITNFAKQNPEIKLKFSESETELLIDSLEQDEADIIFTRTFDKANSKYETIVSEHDYFVLLVPKENPLAKIQQVEIKMLQNESLLLLGDSTKLYTPVISMLKEEGIKPHILYEGRRINLILEMLNQGMGVSIMMNKSFDLTDYPEVVAIPIIPKKTSELIFLKKKSNMTNAVNSFWKFAIAETRLE</sequence>
<evidence type="ECO:0000256" key="1">
    <source>
        <dbReference type="ARBA" id="ARBA00009437"/>
    </source>
</evidence>
<evidence type="ECO:0000256" key="4">
    <source>
        <dbReference type="ARBA" id="ARBA00023163"/>
    </source>
</evidence>
<dbReference type="FunFam" id="1.10.10.10:FF:000001">
    <property type="entry name" value="LysR family transcriptional regulator"/>
    <property type="match status" value="1"/>
</dbReference>
<dbReference type="GO" id="GO:0032993">
    <property type="term" value="C:protein-DNA complex"/>
    <property type="evidence" value="ECO:0007669"/>
    <property type="project" value="TreeGrafter"/>
</dbReference>
<reference evidence="6" key="1">
    <citation type="submission" date="2014-02" db="EMBL/GenBank/DDBJ databases">
        <authorList>
            <person name="Zhao D."/>
            <person name="Dong X."/>
            <person name="Li Y."/>
            <person name="Lv L."/>
            <person name="Zhao D."/>
            <person name="Gao Y."/>
            <person name="Wang Y."/>
            <person name="Li Y."/>
        </authorList>
    </citation>
    <scope>NUCLEOTIDE SEQUENCE</scope>
    <source>
        <strain evidence="6">CGMCC 7049</strain>
    </source>
</reference>
<dbReference type="AlphaFoldDB" id="A0AAU7NLR8"/>
<dbReference type="InterPro" id="IPR036390">
    <property type="entry name" value="WH_DNA-bd_sf"/>
</dbReference>
<protein>
    <submittedName>
        <fullName evidence="6">LysR family transcriptional regulator</fullName>
    </submittedName>
</protein>
<dbReference type="SUPFAM" id="SSF46785">
    <property type="entry name" value="Winged helix' DNA-binding domain"/>
    <property type="match status" value="1"/>
</dbReference>
<dbReference type="Pfam" id="PF00126">
    <property type="entry name" value="HTH_1"/>
    <property type="match status" value="1"/>
</dbReference>
<dbReference type="Pfam" id="PF03466">
    <property type="entry name" value="LysR_substrate"/>
    <property type="match status" value="1"/>
</dbReference>
<dbReference type="Gene3D" id="3.40.190.290">
    <property type="match status" value="1"/>
</dbReference>
<dbReference type="Gene3D" id="1.10.10.10">
    <property type="entry name" value="Winged helix-like DNA-binding domain superfamily/Winged helix DNA-binding domain"/>
    <property type="match status" value="1"/>
</dbReference>
<dbReference type="SUPFAM" id="SSF53850">
    <property type="entry name" value="Periplasmic binding protein-like II"/>
    <property type="match status" value="1"/>
</dbReference>
<proteinExistence type="inferred from homology"/>
<dbReference type="GO" id="GO:0003677">
    <property type="term" value="F:DNA binding"/>
    <property type="evidence" value="ECO:0007669"/>
    <property type="project" value="UniProtKB-KW"/>
</dbReference>
<dbReference type="RefSeq" id="WP_029257695.1">
    <property type="nucleotide sequence ID" value="NZ_CP157400.1"/>
</dbReference>
<comment type="similarity">
    <text evidence="1">Belongs to the LysR transcriptional regulatory family.</text>
</comment>
<dbReference type="InterPro" id="IPR036388">
    <property type="entry name" value="WH-like_DNA-bd_sf"/>
</dbReference>
<accession>A0AAU7NLR8</accession>
<organism evidence="6">
    <name type="scientific">Pediococcus pentosaceus CGMCC 7049</name>
    <dbReference type="NCBI Taxonomy" id="1460385"/>
    <lineage>
        <taxon>Bacteria</taxon>
        <taxon>Bacillati</taxon>
        <taxon>Bacillota</taxon>
        <taxon>Bacilli</taxon>
        <taxon>Lactobacillales</taxon>
        <taxon>Lactobacillaceae</taxon>
        <taxon>Pediococcus</taxon>
    </lineage>
</organism>
<evidence type="ECO:0000313" key="6">
    <source>
        <dbReference type="EMBL" id="XBS08607.1"/>
    </source>
</evidence>
<keyword evidence="3" id="KW-0238">DNA-binding</keyword>
<evidence type="ECO:0000256" key="2">
    <source>
        <dbReference type="ARBA" id="ARBA00023015"/>
    </source>
</evidence>
<dbReference type="EMBL" id="CP157400">
    <property type="protein sequence ID" value="XBS08607.1"/>
    <property type="molecule type" value="Genomic_DNA"/>
</dbReference>
<reference evidence="6" key="2">
    <citation type="submission" date="2024-05" db="EMBL/GenBank/DDBJ databases">
        <authorList>
            <person name="Chen H."/>
        </authorList>
    </citation>
    <scope>NUCLEOTIDE SEQUENCE</scope>
    <source>
        <strain evidence="6">CGMCC 7049</strain>
    </source>
</reference>
<name>A0AAU7NLR8_PEDPE</name>